<evidence type="ECO:0000256" key="1">
    <source>
        <dbReference type="ARBA" id="ARBA00004141"/>
    </source>
</evidence>
<dbReference type="GO" id="GO:0016020">
    <property type="term" value="C:membrane"/>
    <property type="evidence" value="ECO:0007669"/>
    <property type="project" value="UniProtKB-SubCell"/>
</dbReference>
<gene>
    <name evidence="7" type="ORF">FHS18_000056</name>
</gene>
<proteinExistence type="predicted"/>
<name>A0A7W5FKG6_9BACL</name>
<feature type="transmembrane region" description="Helical" evidence="5">
    <location>
        <begin position="137"/>
        <end position="156"/>
    </location>
</feature>
<evidence type="ECO:0000256" key="5">
    <source>
        <dbReference type="SAM" id="Phobius"/>
    </source>
</evidence>
<feature type="transmembrane region" description="Helical" evidence="5">
    <location>
        <begin position="168"/>
        <end position="190"/>
    </location>
</feature>
<feature type="transmembrane region" description="Helical" evidence="5">
    <location>
        <begin position="105"/>
        <end position="125"/>
    </location>
</feature>
<protein>
    <recommendedName>
        <fullName evidence="6">Yip1 domain-containing protein</fullName>
    </recommendedName>
</protein>
<organism evidence="7 8">
    <name type="scientific">Paenibacillus phyllosphaerae</name>
    <dbReference type="NCBI Taxonomy" id="274593"/>
    <lineage>
        <taxon>Bacteria</taxon>
        <taxon>Bacillati</taxon>
        <taxon>Bacillota</taxon>
        <taxon>Bacilli</taxon>
        <taxon>Bacillales</taxon>
        <taxon>Paenibacillaceae</taxon>
        <taxon>Paenibacillus</taxon>
    </lineage>
</organism>
<dbReference type="RefSeq" id="WP_183595776.1">
    <property type="nucleotide sequence ID" value="NZ_JACHXK010000001.1"/>
</dbReference>
<evidence type="ECO:0000256" key="2">
    <source>
        <dbReference type="ARBA" id="ARBA00022692"/>
    </source>
</evidence>
<keyword evidence="8" id="KW-1185">Reference proteome</keyword>
<evidence type="ECO:0000313" key="8">
    <source>
        <dbReference type="Proteomes" id="UP000570361"/>
    </source>
</evidence>
<comment type="subcellular location">
    <subcellularLocation>
        <location evidence="1">Membrane</location>
        <topology evidence="1">Multi-pass membrane protein</topology>
    </subcellularLocation>
</comment>
<keyword evidence="3 5" id="KW-1133">Transmembrane helix</keyword>
<dbReference type="InterPro" id="IPR006977">
    <property type="entry name" value="Yip1_dom"/>
</dbReference>
<keyword evidence="2 5" id="KW-0812">Transmembrane</keyword>
<feature type="transmembrane region" description="Helical" evidence="5">
    <location>
        <begin position="75"/>
        <end position="93"/>
    </location>
</feature>
<evidence type="ECO:0000256" key="3">
    <source>
        <dbReference type="ARBA" id="ARBA00022989"/>
    </source>
</evidence>
<dbReference type="EMBL" id="JACHXK010000001">
    <property type="protein sequence ID" value="MBB3108028.1"/>
    <property type="molecule type" value="Genomic_DNA"/>
</dbReference>
<dbReference type="AlphaFoldDB" id="A0A7W5FKG6"/>
<sequence length="211" mass="24486">MFPWKRELVNYPFYLIMHPFNGYWDLKYERSKKTNLILSFAILFLLALTNILQTQYSGFLVQVVNPDNMNSLMEIVYVVVPVLFWCVANWSLTTLMDGEGKFEEIFTSTCFALIPLVVINFPWIWLSNVISLQETSFFRFSGSVAVAWFLFLMFVGNMTVHQYSPMKTIATGILTIVAMGFMAFLCMLFFSLMQQIVAFVSIIYQEIVLRS</sequence>
<reference evidence="7 8" key="1">
    <citation type="submission" date="2020-08" db="EMBL/GenBank/DDBJ databases">
        <title>Genomic Encyclopedia of Type Strains, Phase III (KMG-III): the genomes of soil and plant-associated and newly described type strains.</title>
        <authorList>
            <person name="Whitman W."/>
        </authorList>
    </citation>
    <scope>NUCLEOTIDE SEQUENCE [LARGE SCALE GENOMIC DNA]</scope>
    <source>
        <strain evidence="7 8">CECT 5862</strain>
    </source>
</reference>
<evidence type="ECO:0000256" key="4">
    <source>
        <dbReference type="ARBA" id="ARBA00023136"/>
    </source>
</evidence>
<dbReference type="Pfam" id="PF04893">
    <property type="entry name" value="Yip1"/>
    <property type="match status" value="1"/>
</dbReference>
<dbReference type="Proteomes" id="UP000570361">
    <property type="component" value="Unassembled WGS sequence"/>
</dbReference>
<evidence type="ECO:0000313" key="7">
    <source>
        <dbReference type="EMBL" id="MBB3108028.1"/>
    </source>
</evidence>
<accession>A0A7W5FKG6</accession>
<comment type="caution">
    <text evidence="7">The sequence shown here is derived from an EMBL/GenBank/DDBJ whole genome shotgun (WGS) entry which is preliminary data.</text>
</comment>
<feature type="transmembrane region" description="Helical" evidence="5">
    <location>
        <begin position="36"/>
        <end position="55"/>
    </location>
</feature>
<evidence type="ECO:0000259" key="6">
    <source>
        <dbReference type="Pfam" id="PF04893"/>
    </source>
</evidence>
<keyword evidence="4 5" id="KW-0472">Membrane</keyword>
<feature type="domain" description="Yip1" evidence="6">
    <location>
        <begin position="15"/>
        <end position="184"/>
    </location>
</feature>